<accession>A0A0S2KFZ9</accession>
<gene>
    <name evidence="6" type="ORF">PS2015_2404</name>
</gene>
<dbReference type="SMART" id="SM00862">
    <property type="entry name" value="Trans_reg_C"/>
    <property type="match status" value="1"/>
</dbReference>
<dbReference type="Gene3D" id="3.40.50.2300">
    <property type="match status" value="1"/>
</dbReference>
<dbReference type="GO" id="GO:0032993">
    <property type="term" value="C:protein-DNA complex"/>
    <property type="evidence" value="ECO:0007669"/>
    <property type="project" value="TreeGrafter"/>
</dbReference>
<dbReference type="RefSeq" id="WP_058022468.1">
    <property type="nucleotide sequence ID" value="NZ_CP013189.1"/>
</dbReference>
<dbReference type="PROSITE" id="PS51755">
    <property type="entry name" value="OMPR_PHOB"/>
    <property type="match status" value="1"/>
</dbReference>
<dbReference type="CDD" id="cd00383">
    <property type="entry name" value="trans_reg_C"/>
    <property type="match status" value="1"/>
</dbReference>
<dbReference type="InterPro" id="IPR001789">
    <property type="entry name" value="Sig_transdc_resp-reg_receiver"/>
</dbReference>
<dbReference type="Pfam" id="PF00072">
    <property type="entry name" value="Response_reg"/>
    <property type="match status" value="1"/>
</dbReference>
<dbReference type="STRING" id="1249552.PS2015_2404"/>
<dbReference type="EMBL" id="CP013189">
    <property type="protein sequence ID" value="ALO47038.1"/>
    <property type="molecule type" value="Genomic_DNA"/>
</dbReference>
<evidence type="ECO:0000313" key="7">
    <source>
        <dbReference type="Proteomes" id="UP000065641"/>
    </source>
</evidence>
<dbReference type="InterPro" id="IPR011006">
    <property type="entry name" value="CheY-like_superfamily"/>
</dbReference>
<keyword evidence="7" id="KW-1185">Reference proteome</keyword>
<dbReference type="GO" id="GO:0000976">
    <property type="term" value="F:transcription cis-regulatory region binding"/>
    <property type="evidence" value="ECO:0007669"/>
    <property type="project" value="TreeGrafter"/>
</dbReference>
<dbReference type="PANTHER" id="PTHR48111">
    <property type="entry name" value="REGULATOR OF RPOS"/>
    <property type="match status" value="1"/>
</dbReference>
<dbReference type="KEGG" id="pspi:PS2015_2404"/>
<dbReference type="GO" id="GO:0005829">
    <property type="term" value="C:cytosol"/>
    <property type="evidence" value="ECO:0007669"/>
    <property type="project" value="TreeGrafter"/>
</dbReference>
<feature type="modified residue" description="4-aspartylphosphate" evidence="2">
    <location>
        <position position="66"/>
    </location>
</feature>
<dbReference type="Pfam" id="PF00486">
    <property type="entry name" value="Trans_reg_C"/>
    <property type="match status" value="1"/>
</dbReference>
<dbReference type="AlphaFoldDB" id="A0A0S2KFZ9"/>
<dbReference type="GO" id="GO:0006355">
    <property type="term" value="P:regulation of DNA-templated transcription"/>
    <property type="evidence" value="ECO:0007669"/>
    <property type="project" value="InterPro"/>
</dbReference>
<feature type="domain" description="OmpR/PhoB-type" evidence="5">
    <location>
        <begin position="143"/>
        <end position="245"/>
    </location>
</feature>
<dbReference type="InterPro" id="IPR036388">
    <property type="entry name" value="WH-like_DNA-bd_sf"/>
</dbReference>
<reference evidence="6 7" key="1">
    <citation type="submission" date="2015-11" db="EMBL/GenBank/DDBJ databases">
        <authorList>
            <person name="Zhang Y."/>
            <person name="Guo Z."/>
        </authorList>
    </citation>
    <scope>NUCLEOTIDE SEQUENCE [LARGE SCALE GENOMIC DNA]</scope>
    <source>
        <strain evidence="6 7">KCTC 32221</strain>
    </source>
</reference>
<dbReference type="OrthoDB" id="9802426at2"/>
<dbReference type="SUPFAM" id="SSF46894">
    <property type="entry name" value="C-terminal effector domain of the bipartite response regulators"/>
    <property type="match status" value="1"/>
</dbReference>
<keyword evidence="2" id="KW-0597">Phosphoprotein</keyword>
<evidence type="ECO:0000259" key="5">
    <source>
        <dbReference type="PROSITE" id="PS51755"/>
    </source>
</evidence>
<dbReference type="InterPro" id="IPR016032">
    <property type="entry name" value="Sig_transdc_resp-reg_C-effctor"/>
</dbReference>
<feature type="DNA-binding region" description="OmpR/PhoB-type" evidence="3">
    <location>
        <begin position="143"/>
        <end position="245"/>
    </location>
</feature>
<dbReference type="Gene3D" id="6.10.250.690">
    <property type="match status" value="1"/>
</dbReference>
<dbReference type="PANTHER" id="PTHR48111:SF56">
    <property type="entry name" value="TETRATHIONATE RESPONSE REGULATORY PROTEIN TTRR"/>
    <property type="match status" value="1"/>
</dbReference>
<dbReference type="InterPro" id="IPR001867">
    <property type="entry name" value="OmpR/PhoB-type_DNA-bd"/>
</dbReference>
<evidence type="ECO:0000256" key="1">
    <source>
        <dbReference type="ARBA" id="ARBA00023125"/>
    </source>
</evidence>
<proteinExistence type="predicted"/>
<dbReference type="SMART" id="SM00448">
    <property type="entry name" value="REC"/>
    <property type="match status" value="1"/>
</dbReference>
<sequence length="247" mass="28534">MPALPPSPADCNRKNSVVILEDDKIYGKVLEFQLRASGFESKLCGSTNALFNHIKTHGNPDIFILDYFLGDEEPTGLEICRRVVTYFNRPAIMLTGNDNVETLVSCLTAGADQYIVKPCDVRELVARIEVTLRRQDTRSSYRENSLTLPLDENISISWENESLQHSDGRISHLTQKELGLLELFLREQNRYIDRRKAFMSLYGYEMDPLNRSIDVLVSRIRKKLRELDDDYRIKTLRGHGYVLYKKK</sequence>
<dbReference type="GO" id="GO:0000156">
    <property type="term" value="F:phosphorelay response regulator activity"/>
    <property type="evidence" value="ECO:0007669"/>
    <property type="project" value="TreeGrafter"/>
</dbReference>
<keyword evidence="1 3" id="KW-0238">DNA-binding</keyword>
<protein>
    <submittedName>
        <fullName evidence="6">Uncharacterized protein</fullName>
    </submittedName>
</protein>
<evidence type="ECO:0000313" key="6">
    <source>
        <dbReference type="EMBL" id="ALO47038.1"/>
    </source>
</evidence>
<evidence type="ECO:0000259" key="4">
    <source>
        <dbReference type="PROSITE" id="PS50110"/>
    </source>
</evidence>
<organism evidence="6 7">
    <name type="scientific">Pseudohongiella spirulinae</name>
    <dbReference type="NCBI Taxonomy" id="1249552"/>
    <lineage>
        <taxon>Bacteria</taxon>
        <taxon>Pseudomonadati</taxon>
        <taxon>Pseudomonadota</taxon>
        <taxon>Gammaproteobacteria</taxon>
        <taxon>Pseudomonadales</taxon>
        <taxon>Pseudohongiellaceae</taxon>
        <taxon>Pseudohongiella</taxon>
    </lineage>
</organism>
<dbReference type="InterPro" id="IPR039420">
    <property type="entry name" value="WalR-like"/>
</dbReference>
<feature type="domain" description="Response regulatory" evidence="4">
    <location>
        <begin position="16"/>
        <end position="132"/>
    </location>
</feature>
<name>A0A0S2KFZ9_9GAMM</name>
<dbReference type="PROSITE" id="PS50110">
    <property type="entry name" value="RESPONSE_REGULATORY"/>
    <property type="match status" value="1"/>
</dbReference>
<dbReference type="Proteomes" id="UP000065641">
    <property type="component" value="Chromosome"/>
</dbReference>
<dbReference type="Gene3D" id="1.10.10.10">
    <property type="entry name" value="Winged helix-like DNA-binding domain superfamily/Winged helix DNA-binding domain"/>
    <property type="match status" value="1"/>
</dbReference>
<evidence type="ECO:0000256" key="2">
    <source>
        <dbReference type="PROSITE-ProRule" id="PRU00169"/>
    </source>
</evidence>
<dbReference type="SUPFAM" id="SSF52172">
    <property type="entry name" value="CheY-like"/>
    <property type="match status" value="1"/>
</dbReference>
<evidence type="ECO:0000256" key="3">
    <source>
        <dbReference type="PROSITE-ProRule" id="PRU01091"/>
    </source>
</evidence>